<feature type="region of interest" description="Disordered" evidence="3">
    <location>
        <begin position="1"/>
        <end position="23"/>
    </location>
</feature>
<dbReference type="InterPro" id="IPR032308">
    <property type="entry name" value="TDBD"/>
</dbReference>
<reference evidence="5" key="1">
    <citation type="submission" date="2021-01" db="UniProtKB">
        <authorList>
            <consortium name="EnsemblPlants"/>
        </authorList>
    </citation>
    <scope>IDENTIFICATION</scope>
</reference>
<evidence type="ECO:0000256" key="3">
    <source>
        <dbReference type="SAM" id="MobiDB-lite"/>
    </source>
</evidence>
<organism evidence="5 6">
    <name type="scientific">Kalanchoe fedtschenkoi</name>
    <name type="common">Lavender scallops</name>
    <name type="synonym">South American air plant</name>
    <dbReference type="NCBI Taxonomy" id="63787"/>
    <lineage>
        <taxon>Eukaryota</taxon>
        <taxon>Viridiplantae</taxon>
        <taxon>Streptophyta</taxon>
        <taxon>Embryophyta</taxon>
        <taxon>Tracheophyta</taxon>
        <taxon>Spermatophyta</taxon>
        <taxon>Magnoliopsida</taxon>
        <taxon>eudicotyledons</taxon>
        <taxon>Gunneridae</taxon>
        <taxon>Pentapetalae</taxon>
        <taxon>Saxifragales</taxon>
        <taxon>Crassulaceae</taxon>
        <taxon>Kalanchoe</taxon>
    </lineage>
</organism>
<dbReference type="Gramene" id="Kaladp0094s0020.1.v1.1">
    <property type="protein sequence ID" value="Kaladp0094s0020.1.v1.1"/>
    <property type="gene ID" value="Kaladp0094s0020.v1.1"/>
</dbReference>
<keyword evidence="6" id="KW-1185">Reference proteome</keyword>
<feature type="compositionally biased region" description="Pro residues" evidence="3">
    <location>
        <begin position="155"/>
        <end position="165"/>
    </location>
</feature>
<proteinExistence type="predicted"/>
<keyword evidence="2" id="KW-0539">Nucleus</keyword>
<dbReference type="Proteomes" id="UP000594263">
    <property type="component" value="Unplaced"/>
</dbReference>
<sequence length="307" mass="33246">MADSGKQNPDSSNAVSEGLGDQTKKLYRLAAMQRLKEKRAARAAKIAAAGAKSEAEEAAARDQRPSKARKTSDVQEEPARRRLAISENKGTEKKVRIKAEKQIRKEEKPPLPAQPAMKTLDEKGDGIMVPGSSSSGNTSRSSKRQQANPDLQANAPPPAPAPAPASRPRSRPGPVLNRRHVPNNYLLALPVAQKPSRIPVVLLPNESGQPAPTSTLQLFPEGPPALPQHERCIPAYGMNTKRGVVVIKPDGQRVTGYMLRCFSVQDIVLSCDCHNKMYSPEGFMKHAGLEGQYSGSPLQHIKVLKKG</sequence>
<dbReference type="AlphaFoldDB" id="A0A7N0UYC6"/>
<accession>A0A7N0UYC6</accession>
<feature type="domain" description="Tify" evidence="4">
    <location>
        <begin position="271"/>
        <end position="301"/>
    </location>
</feature>
<evidence type="ECO:0000313" key="6">
    <source>
        <dbReference type="Proteomes" id="UP000594263"/>
    </source>
</evidence>
<evidence type="ECO:0000256" key="2">
    <source>
        <dbReference type="ARBA" id="ARBA00023242"/>
    </source>
</evidence>
<feature type="region of interest" description="Disordered" evidence="3">
    <location>
        <begin position="45"/>
        <end position="179"/>
    </location>
</feature>
<dbReference type="EnsemblPlants" id="Kaladp0094s0020.1.v1.1">
    <property type="protein sequence ID" value="Kaladp0094s0020.1.v1.1"/>
    <property type="gene ID" value="Kaladp0094s0020.v1.1"/>
</dbReference>
<dbReference type="GO" id="GO:0005634">
    <property type="term" value="C:nucleus"/>
    <property type="evidence" value="ECO:0007669"/>
    <property type="project" value="UniProtKB-SubCell"/>
</dbReference>
<comment type="subcellular location">
    <subcellularLocation>
        <location evidence="1">Nucleus</location>
    </subcellularLocation>
</comment>
<feature type="compositionally biased region" description="Basic and acidic residues" evidence="3">
    <location>
        <begin position="53"/>
        <end position="80"/>
    </location>
</feature>
<dbReference type="Pfam" id="PF16135">
    <property type="entry name" value="TDBD"/>
    <property type="match status" value="1"/>
</dbReference>
<name>A0A7N0UYC6_KALFE</name>
<feature type="compositionally biased region" description="Polar residues" evidence="3">
    <location>
        <begin position="1"/>
        <end position="15"/>
    </location>
</feature>
<feature type="compositionally biased region" description="Basic and acidic residues" evidence="3">
    <location>
        <begin position="89"/>
        <end position="109"/>
    </location>
</feature>
<evidence type="ECO:0000256" key="1">
    <source>
        <dbReference type="ARBA" id="ARBA00004123"/>
    </source>
</evidence>
<protein>
    <recommendedName>
        <fullName evidence="4">Tify domain-containing protein</fullName>
    </recommendedName>
</protein>
<evidence type="ECO:0000313" key="5">
    <source>
        <dbReference type="EnsemblPlants" id="Kaladp0094s0020.1.v1.1"/>
    </source>
</evidence>
<evidence type="ECO:0000259" key="4">
    <source>
        <dbReference type="Pfam" id="PF16135"/>
    </source>
</evidence>